<dbReference type="InterPro" id="IPR029066">
    <property type="entry name" value="PLP-binding_barrel"/>
</dbReference>
<dbReference type="PANTHER" id="PTHR28004:SF8">
    <property type="entry name" value="D-SERINE DEAMINASE"/>
    <property type="match status" value="1"/>
</dbReference>
<dbReference type="Proteomes" id="UP000306192">
    <property type="component" value="Unassembled WGS sequence"/>
</dbReference>
<evidence type="ECO:0000313" key="3">
    <source>
        <dbReference type="Proteomes" id="UP000306192"/>
    </source>
</evidence>
<protein>
    <recommendedName>
        <fullName evidence="1">D-serine dehydratase-like domain-containing protein</fullName>
    </recommendedName>
</protein>
<dbReference type="SUPFAM" id="SSF51419">
    <property type="entry name" value="PLP-binding barrel"/>
    <property type="match status" value="1"/>
</dbReference>
<proteinExistence type="predicted"/>
<feature type="domain" description="D-serine dehydratase-like" evidence="1">
    <location>
        <begin position="333"/>
        <end position="440"/>
    </location>
</feature>
<gene>
    <name evidence="2" type="ORF">D4765_07615</name>
</gene>
<evidence type="ECO:0000313" key="2">
    <source>
        <dbReference type="EMBL" id="TIH37650.1"/>
    </source>
</evidence>
<accession>A0A4T2C137</accession>
<name>A0A4T2C137_9MICO</name>
<dbReference type="InterPro" id="IPR026956">
    <property type="entry name" value="D-ser_dehydrat-like_dom"/>
</dbReference>
<dbReference type="EMBL" id="QYRT01000011">
    <property type="protein sequence ID" value="TIH37650.1"/>
    <property type="molecule type" value="Genomic_DNA"/>
</dbReference>
<dbReference type="PANTHER" id="PTHR28004">
    <property type="entry name" value="ZGC:162816-RELATED"/>
    <property type="match status" value="1"/>
</dbReference>
<dbReference type="AlphaFoldDB" id="A0A4T2C137"/>
<organism evidence="2 3">
    <name type="scientific">Subtercola vilae</name>
    <dbReference type="NCBI Taxonomy" id="2056433"/>
    <lineage>
        <taxon>Bacteria</taxon>
        <taxon>Bacillati</taxon>
        <taxon>Actinomycetota</taxon>
        <taxon>Actinomycetes</taxon>
        <taxon>Micrococcales</taxon>
        <taxon>Microbacteriaceae</taxon>
        <taxon>Subtercola</taxon>
    </lineage>
</organism>
<sequence length="453" mass="48583">MSTSSPAGVWWIRQATAERRAGQGDTVVRVNPVTDLPDVWPTTGWPTTAWPPAAVRTAMGGDLPRMVLKNSALVHNVDLMSRFCAEAGVELAPHAKTHLSEELCRRQLAAGAWAMTAATTAQVRQLVTFGVPRILHANVLVDSAAIEFVAETFLAEHPVAEYLCYIDSVEGAELLERELGRLQPARRLRVLLEVGFTGGRTGTRSAADALALGRRVAKSGLLELAGVAGFEGLIPLAGGAFPPGARELLVAMRELVVTLHDEGLFMCIPIVTAGGSSYFDLVVTELGPGAVDFETICVLRSGCYITHDHGVYERTSPFGLARDDNPATRFEPAFELWASVLSEPEPGLVIVGFGRREAPTDDRLPVLLGVLDALSPDATTETTTATTTDTTSWVITGVNDHHAFLRVPTETRLSPGTVLRFGISHPCGAFDRWRTIALLDDYGCTIGAITPAL</sequence>
<dbReference type="Gene3D" id="2.40.37.20">
    <property type="entry name" value="D-serine dehydratase-like domain"/>
    <property type="match status" value="1"/>
</dbReference>
<dbReference type="Gene3D" id="3.20.20.10">
    <property type="entry name" value="Alanine racemase"/>
    <property type="match status" value="1"/>
</dbReference>
<comment type="caution">
    <text evidence="2">The sequence shown here is derived from an EMBL/GenBank/DDBJ whole genome shotgun (WGS) entry which is preliminary data.</text>
</comment>
<dbReference type="Pfam" id="PF14031">
    <property type="entry name" value="D-ser_dehydrat"/>
    <property type="match status" value="1"/>
</dbReference>
<evidence type="ECO:0000259" key="1">
    <source>
        <dbReference type="SMART" id="SM01119"/>
    </source>
</evidence>
<reference evidence="2 3" key="1">
    <citation type="journal article" date="2019" name="Microorganisms">
        <title>Systematic Affiliation and Genome Analysis of Subtercola vilae DB165(T) with Particular Emphasis on Cold Adaptation of an Isolate from a High-Altitude Cold Volcano Lake.</title>
        <authorList>
            <person name="Villalobos A.S."/>
            <person name="Wiese J."/>
            <person name="Imhoff J.F."/>
            <person name="Dorador C."/>
            <person name="Keller A."/>
            <person name="Hentschel U."/>
        </authorList>
    </citation>
    <scope>NUCLEOTIDE SEQUENCE [LARGE SCALE GENOMIC DNA]</scope>
    <source>
        <strain evidence="2 3">DB165</strain>
    </source>
</reference>
<dbReference type="SMART" id="SM01119">
    <property type="entry name" value="D-ser_dehydrat"/>
    <property type="match status" value="1"/>
</dbReference>
<keyword evidence="3" id="KW-1185">Reference proteome</keyword>
<dbReference type="InterPro" id="IPR051466">
    <property type="entry name" value="D-amino_acid_metab_enzyme"/>
</dbReference>
<dbReference type="InterPro" id="IPR042208">
    <property type="entry name" value="D-ser_dehydrat-like_sf"/>
</dbReference>